<dbReference type="AlphaFoldDB" id="A0A7S1Z2F5"/>
<dbReference type="EMBL" id="HBGO01006919">
    <property type="protein sequence ID" value="CAD9326693.1"/>
    <property type="molecule type" value="Transcribed_RNA"/>
</dbReference>
<protein>
    <submittedName>
        <fullName evidence="1">Uncharacterized protein</fullName>
    </submittedName>
</protein>
<organism evidence="1">
    <name type="scientific">Trieres chinensis</name>
    <name type="common">Marine centric diatom</name>
    <name type="synonym">Odontella sinensis</name>
    <dbReference type="NCBI Taxonomy" id="1514140"/>
    <lineage>
        <taxon>Eukaryota</taxon>
        <taxon>Sar</taxon>
        <taxon>Stramenopiles</taxon>
        <taxon>Ochrophyta</taxon>
        <taxon>Bacillariophyta</taxon>
        <taxon>Mediophyceae</taxon>
        <taxon>Biddulphiophycidae</taxon>
        <taxon>Eupodiscales</taxon>
        <taxon>Parodontellaceae</taxon>
        <taxon>Trieres</taxon>
    </lineage>
</organism>
<evidence type="ECO:0000313" key="1">
    <source>
        <dbReference type="EMBL" id="CAD9326693.1"/>
    </source>
</evidence>
<gene>
    <name evidence="1" type="ORF">OSIN01602_LOCUS3890</name>
</gene>
<accession>A0A7S1Z2F5</accession>
<proteinExistence type="predicted"/>
<name>A0A7S1Z2F5_TRICV</name>
<sequence length="146" mass="15549">MVGVRLGWLQSGLGEGKDRVAFGATDGWMGGRSFANGGWCAHGMGAQHYERIQNLVAAASGRGYVGGKGALTRHWFWSGEVLRAKGIFGRQIPCCASLPPPGKRTGLRSQFMVGTLILMPFPCGGKASGLVTVSHRLERGHHVIMS</sequence>
<reference evidence="1" key="1">
    <citation type="submission" date="2021-01" db="EMBL/GenBank/DDBJ databases">
        <authorList>
            <person name="Corre E."/>
            <person name="Pelletier E."/>
            <person name="Niang G."/>
            <person name="Scheremetjew M."/>
            <person name="Finn R."/>
            <person name="Kale V."/>
            <person name="Holt S."/>
            <person name="Cochrane G."/>
            <person name="Meng A."/>
            <person name="Brown T."/>
            <person name="Cohen L."/>
        </authorList>
    </citation>
    <scope>NUCLEOTIDE SEQUENCE</scope>
    <source>
        <strain evidence="1">Grunow 1884</strain>
    </source>
</reference>